<sequence length="368" mass="41877">MKFETLERQVFFDIEISGSPVGRVVIQLFESKAPIACENFYKLGPKYEGTYFHRVIKNFMIQGGDIVYAQASKYNYINVGAGLHPDGVSFKDENLEQSLDEPFFLCMANSGHNSNGSQFFITTASASHLSGKHTVFGKVKFGKSVIRGIERVRTTPENVPLEDELPVIVKFGEWNEGDPVPIMNACYDQIAGDIYEEYPDDDEHIQKDSSRSVYDASLIIKESGAALIKTGDFKNAIFKFKKCLRYIMEYIPDEDQEPEYFSKFADLKKKVYLNLSLSCLKIKDYMKCVDYCTFLLDMNLSAPERSKTLYRLGQAMISVRKYKEAVTILSKAGENSDDLAIKRELVRAEGLLQKQKDAEKAKYSKFFM</sequence>
<dbReference type="Pfam" id="PF00160">
    <property type="entry name" value="Pro_isomerase"/>
    <property type="match status" value="1"/>
</dbReference>
<dbReference type="Gene3D" id="1.25.40.10">
    <property type="entry name" value="Tetratricopeptide repeat domain"/>
    <property type="match status" value="1"/>
</dbReference>
<organism evidence="6 7">
    <name type="scientific">Metschnikowia bicuspidata var. bicuspidata NRRL YB-4993</name>
    <dbReference type="NCBI Taxonomy" id="869754"/>
    <lineage>
        <taxon>Eukaryota</taxon>
        <taxon>Fungi</taxon>
        <taxon>Dikarya</taxon>
        <taxon>Ascomycota</taxon>
        <taxon>Saccharomycotina</taxon>
        <taxon>Pichiomycetes</taxon>
        <taxon>Metschnikowiaceae</taxon>
        <taxon>Metschnikowia</taxon>
    </lineage>
</organism>
<dbReference type="PROSITE" id="PS00170">
    <property type="entry name" value="CSA_PPIASE_1"/>
    <property type="match status" value="1"/>
</dbReference>
<gene>
    <name evidence="6" type="ORF">METBIDRAFT_30313</name>
</gene>
<comment type="caution">
    <text evidence="6">The sequence shown here is derived from an EMBL/GenBank/DDBJ whole genome shotgun (WGS) entry which is preliminary data.</text>
</comment>
<evidence type="ECO:0000259" key="5">
    <source>
        <dbReference type="PROSITE" id="PS50072"/>
    </source>
</evidence>
<evidence type="ECO:0000313" key="7">
    <source>
        <dbReference type="Proteomes" id="UP000092555"/>
    </source>
</evidence>
<protein>
    <recommendedName>
        <fullName evidence="2">peptidylprolyl isomerase</fullName>
        <ecNumber evidence="2">5.2.1.8</ecNumber>
    </recommendedName>
</protein>
<feature type="domain" description="PPIase cyclophilin-type" evidence="5">
    <location>
        <begin position="11"/>
        <end position="163"/>
    </location>
</feature>
<dbReference type="SUPFAM" id="SSF48452">
    <property type="entry name" value="TPR-like"/>
    <property type="match status" value="1"/>
</dbReference>
<accession>A0A1A0HIW5</accession>
<keyword evidence="3" id="KW-0697">Rotamase</keyword>
<dbReference type="InterPro" id="IPR020892">
    <property type="entry name" value="Cyclophilin-type_PPIase_CS"/>
</dbReference>
<evidence type="ECO:0000256" key="3">
    <source>
        <dbReference type="ARBA" id="ARBA00023110"/>
    </source>
</evidence>
<dbReference type="PANTHER" id="PTHR11071">
    <property type="entry name" value="PEPTIDYL-PROLYL CIS-TRANS ISOMERASE"/>
    <property type="match status" value="1"/>
</dbReference>
<proteinExistence type="predicted"/>
<dbReference type="GeneID" id="30028589"/>
<evidence type="ECO:0000256" key="2">
    <source>
        <dbReference type="ARBA" id="ARBA00013194"/>
    </source>
</evidence>
<dbReference type="InterPro" id="IPR011990">
    <property type="entry name" value="TPR-like_helical_dom_sf"/>
</dbReference>
<dbReference type="OrthoDB" id="407558at2759"/>
<dbReference type="Proteomes" id="UP000092555">
    <property type="component" value="Unassembled WGS sequence"/>
</dbReference>
<dbReference type="EC" id="5.2.1.8" evidence="2"/>
<dbReference type="GO" id="GO:0006457">
    <property type="term" value="P:protein folding"/>
    <property type="evidence" value="ECO:0007669"/>
    <property type="project" value="InterPro"/>
</dbReference>
<dbReference type="PROSITE" id="PS50072">
    <property type="entry name" value="CSA_PPIASE_2"/>
    <property type="match status" value="1"/>
</dbReference>
<dbReference type="GO" id="GO:0003755">
    <property type="term" value="F:peptidyl-prolyl cis-trans isomerase activity"/>
    <property type="evidence" value="ECO:0007669"/>
    <property type="project" value="UniProtKB-KW"/>
</dbReference>
<keyword evidence="7" id="KW-1185">Reference proteome</keyword>
<evidence type="ECO:0000256" key="4">
    <source>
        <dbReference type="ARBA" id="ARBA00023235"/>
    </source>
</evidence>
<dbReference type="SUPFAM" id="SSF50891">
    <property type="entry name" value="Cyclophilin-like"/>
    <property type="match status" value="1"/>
</dbReference>
<dbReference type="GO" id="GO:0016018">
    <property type="term" value="F:cyclosporin A binding"/>
    <property type="evidence" value="ECO:0007669"/>
    <property type="project" value="TreeGrafter"/>
</dbReference>
<dbReference type="InterPro" id="IPR002130">
    <property type="entry name" value="Cyclophilin-type_PPIase_dom"/>
</dbReference>
<dbReference type="CDD" id="cd00317">
    <property type="entry name" value="cyclophilin"/>
    <property type="match status" value="1"/>
</dbReference>
<keyword evidence="4" id="KW-0413">Isomerase</keyword>
<dbReference type="PANTHER" id="PTHR11071:SF561">
    <property type="entry name" value="PEPTIDYL-PROLYL CIS-TRANS ISOMERASE D-RELATED"/>
    <property type="match status" value="1"/>
</dbReference>
<dbReference type="EMBL" id="LXTC01000001">
    <property type="protein sequence ID" value="OBA23955.1"/>
    <property type="molecule type" value="Genomic_DNA"/>
</dbReference>
<evidence type="ECO:0000256" key="1">
    <source>
        <dbReference type="ARBA" id="ARBA00000971"/>
    </source>
</evidence>
<comment type="catalytic activity">
    <reaction evidence="1">
        <text>[protein]-peptidylproline (omega=180) = [protein]-peptidylproline (omega=0)</text>
        <dbReference type="Rhea" id="RHEA:16237"/>
        <dbReference type="Rhea" id="RHEA-COMP:10747"/>
        <dbReference type="Rhea" id="RHEA-COMP:10748"/>
        <dbReference type="ChEBI" id="CHEBI:83833"/>
        <dbReference type="ChEBI" id="CHEBI:83834"/>
        <dbReference type="EC" id="5.2.1.8"/>
    </reaction>
</comment>
<evidence type="ECO:0000313" key="6">
    <source>
        <dbReference type="EMBL" id="OBA23955.1"/>
    </source>
</evidence>
<dbReference type="PRINTS" id="PR00153">
    <property type="entry name" value="CSAPPISMRASE"/>
</dbReference>
<dbReference type="AlphaFoldDB" id="A0A1A0HIW5"/>
<dbReference type="GO" id="GO:0005829">
    <property type="term" value="C:cytosol"/>
    <property type="evidence" value="ECO:0007669"/>
    <property type="project" value="TreeGrafter"/>
</dbReference>
<dbReference type="STRING" id="869754.A0A1A0HIW5"/>
<reference evidence="6 7" key="1">
    <citation type="submission" date="2016-05" db="EMBL/GenBank/DDBJ databases">
        <title>Comparative genomics of biotechnologically important yeasts.</title>
        <authorList>
            <consortium name="DOE Joint Genome Institute"/>
            <person name="Riley R."/>
            <person name="Haridas S."/>
            <person name="Wolfe K.H."/>
            <person name="Lopes M.R."/>
            <person name="Hittinger C.T."/>
            <person name="Goker M."/>
            <person name="Salamov A."/>
            <person name="Wisecaver J."/>
            <person name="Long T.M."/>
            <person name="Aerts A.L."/>
            <person name="Barry K."/>
            <person name="Choi C."/>
            <person name="Clum A."/>
            <person name="Coughlan A.Y."/>
            <person name="Deshpande S."/>
            <person name="Douglass A.P."/>
            <person name="Hanson S.J."/>
            <person name="Klenk H.-P."/>
            <person name="LaButti K."/>
            <person name="Lapidus A."/>
            <person name="Lindquist E."/>
            <person name="Lipzen A."/>
            <person name="Meier-kolthoff J.P."/>
            <person name="Ohm R.A."/>
            <person name="Otillar R.P."/>
            <person name="Pangilinan J."/>
            <person name="Peng Y."/>
            <person name="Rokas A."/>
            <person name="Rosa C.A."/>
            <person name="Scheuner C."/>
            <person name="Sibirny A.A."/>
            <person name="Slot J.C."/>
            <person name="Stielow J.B."/>
            <person name="Sun H."/>
            <person name="Kurtzman C.P."/>
            <person name="Blackwell M."/>
            <person name="Grigoriev I.V."/>
            <person name="Jeffries T.W."/>
        </authorList>
    </citation>
    <scope>NUCLEOTIDE SEQUENCE [LARGE SCALE GENOMIC DNA]</scope>
    <source>
        <strain evidence="6 7">NRRL YB-4993</strain>
    </source>
</reference>
<name>A0A1A0HIW5_9ASCO</name>
<dbReference type="RefSeq" id="XP_018714436.1">
    <property type="nucleotide sequence ID" value="XM_018855613.1"/>
</dbReference>
<dbReference type="Gene3D" id="2.40.100.10">
    <property type="entry name" value="Cyclophilin-like"/>
    <property type="match status" value="1"/>
</dbReference>
<dbReference type="InterPro" id="IPR029000">
    <property type="entry name" value="Cyclophilin-like_dom_sf"/>
</dbReference>